<feature type="transmembrane region" description="Helical" evidence="6">
    <location>
        <begin position="176"/>
        <end position="197"/>
    </location>
</feature>
<name>A0A3E2H526_SCYLI</name>
<feature type="region of interest" description="Disordered" evidence="5">
    <location>
        <begin position="788"/>
        <end position="822"/>
    </location>
</feature>
<sequence>MIRIPKFPTHHRLSWLHGPQGAAYAAALGLVSIQVGIGIIMKAAQRGGTYTFSPSSSVTISEFCKMLLSTLFFYRECSKRNQNASGTGSFEETKPFSAEDEEEAQINGNGEASGSQQAQRFSSGNGVAPRLGPRRFLEYVRNEVSRDVRYGFAQLALFYALINNTNFVSYKVADPGTIQLTKSGVTFITALVMIFTLGARITKIQWIAIVIQICGLVVTQYHPETGTSYPFSTYLILIFQVFLSALSGVYNQALLKTENASLHADNMILYASGAAVNFLLHITIKILKADEPGFFSGYASLGAFMVIMSNVFIGLAMTAVYKYADAVIKCFATAVSTGILLYLSPILFNTELSFLVLPGTVVVFIASWLYMEGAAPKDPNPPPPRDASVPEKRSVFSKMAAVSKLHHNTVLGSATLFTVIVVAFLTMLDSRLPDASSNKATSKPSSSSGGSSGEIGQPILTSPFANTLAMIRWNSNHPERMPLLAKYGPFFHDVHFSMPDYVKDKPKDFHNLTHDSSKDTFHIYLQVAKTMQFILDAPADSKTAEIDSLLFFHFDAWIDPLAFNGANMHNIWFPDVFDVAPPAGGGPRFFCTNNTKAYNWWGINDRLHHASLAASAVVDHFDLDYVVDTSKWCTGWSDIYYIPKRFFADFIFLSSIFGGFSVFHEIAVPTIVHIIDESRRRHPTHGVLDHISDCWGSCCASHPPADEIISRRCGHRLDYREDVTMIHFNRLDAQATMLGDPISDIQYANLDDQKGAFSAETLNAISIDKGPAKDAADPKGDVKAVESADRQMNDLAKQREKNIAAGKPPPGTPDGVFDKESPKIKRSEAHINKRWESVMMV</sequence>
<dbReference type="OrthoDB" id="408493at2759"/>
<proteinExistence type="predicted"/>
<gene>
    <name evidence="7" type="ORF">B7463_g7933</name>
</gene>
<keyword evidence="3 6" id="KW-1133">Transmembrane helix</keyword>
<keyword evidence="8" id="KW-1185">Reference proteome</keyword>
<dbReference type="PANTHER" id="PTHR10231">
    <property type="entry name" value="NUCLEOTIDE-SUGAR TRANSMEMBRANE TRANSPORTER"/>
    <property type="match status" value="1"/>
</dbReference>
<comment type="caution">
    <text evidence="7">The sequence shown here is derived from an EMBL/GenBank/DDBJ whole genome shotgun (WGS) entry which is preliminary data.</text>
</comment>
<keyword evidence="4 6" id="KW-0472">Membrane</keyword>
<dbReference type="NCBIfam" id="TIGR00803">
    <property type="entry name" value="nst"/>
    <property type="match status" value="1"/>
</dbReference>
<feature type="transmembrane region" description="Helical" evidence="6">
    <location>
        <begin position="267"/>
        <end position="287"/>
    </location>
</feature>
<feature type="region of interest" description="Disordered" evidence="5">
    <location>
        <begin position="434"/>
        <end position="457"/>
    </location>
</feature>
<feature type="transmembrane region" description="Helical" evidence="6">
    <location>
        <begin position="327"/>
        <end position="348"/>
    </location>
</feature>
<evidence type="ECO:0000256" key="3">
    <source>
        <dbReference type="ARBA" id="ARBA00022989"/>
    </source>
</evidence>
<organism evidence="7 8">
    <name type="scientific">Scytalidium lignicola</name>
    <name type="common">Hyphomycete</name>
    <dbReference type="NCBI Taxonomy" id="5539"/>
    <lineage>
        <taxon>Eukaryota</taxon>
        <taxon>Fungi</taxon>
        <taxon>Dikarya</taxon>
        <taxon>Ascomycota</taxon>
        <taxon>Pezizomycotina</taxon>
        <taxon>Leotiomycetes</taxon>
        <taxon>Leotiomycetes incertae sedis</taxon>
        <taxon>Scytalidium</taxon>
    </lineage>
</organism>
<dbReference type="GO" id="GO:0015165">
    <property type="term" value="F:pyrimidine nucleotide-sugar transmembrane transporter activity"/>
    <property type="evidence" value="ECO:0007669"/>
    <property type="project" value="InterPro"/>
</dbReference>
<dbReference type="Proteomes" id="UP000258309">
    <property type="component" value="Unassembled WGS sequence"/>
</dbReference>
<accession>A0A3E2H526</accession>
<dbReference type="GO" id="GO:0000139">
    <property type="term" value="C:Golgi membrane"/>
    <property type="evidence" value="ECO:0007669"/>
    <property type="project" value="InterPro"/>
</dbReference>
<dbReference type="Pfam" id="PF04142">
    <property type="entry name" value="Nuc_sug_transp"/>
    <property type="match status" value="1"/>
</dbReference>
<reference evidence="7 8" key="1">
    <citation type="submission" date="2018-05" db="EMBL/GenBank/DDBJ databases">
        <title>Draft genome sequence of Scytalidium lignicola DSM 105466, a ubiquitous saprotrophic fungus.</title>
        <authorList>
            <person name="Buettner E."/>
            <person name="Gebauer A.M."/>
            <person name="Hofrichter M."/>
            <person name="Liers C."/>
            <person name="Kellner H."/>
        </authorList>
    </citation>
    <scope>NUCLEOTIDE SEQUENCE [LARGE SCALE GENOMIC DNA]</scope>
    <source>
        <strain evidence="7 8">DSM 105466</strain>
    </source>
</reference>
<feature type="region of interest" description="Disordered" evidence="5">
    <location>
        <begin position="81"/>
        <end position="127"/>
    </location>
</feature>
<feature type="compositionally biased region" description="Polar residues" evidence="5">
    <location>
        <begin position="435"/>
        <end position="444"/>
    </location>
</feature>
<feature type="transmembrane region" description="Helical" evidence="6">
    <location>
        <begin position="234"/>
        <end position="255"/>
    </location>
</feature>
<evidence type="ECO:0000256" key="2">
    <source>
        <dbReference type="ARBA" id="ARBA00022692"/>
    </source>
</evidence>
<feature type="compositionally biased region" description="Polar residues" evidence="5">
    <location>
        <begin position="81"/>
        <end position="90"/>
    </location>
</feature>
<feature type="transmembrane region" description="Helical" evidence="6">
    <location>
        <begin position="21"/>
        <end position="44"/>
    </location>
</feature>
<feature type="compositionally biased region" description="Polar residues" evidence="5">
    <location>
        <begin position="106"/>
        <end position="125"/>
    </location>
</feature>
<evidence type="ECO:0000256" key="1">
    <source>
        <dbReference type="ARBA" id="ARBA00004141"/>
    </source>
</evidence>
<feature type="transmembrane region" description="Helical" evidence="6">
    <location>
        <begin position="150"/>
        <end position="170"/>
    </location>
</feature>
<feature type="compositionally biased region" description="Basic and acidic residues" evidence="5">
    <location>
        <begin position="788"/>
        <end position="802"/>
    </location>
</feature>
<dbReference type="SUPFAM" id="SSF103481">
    <property type="entry name" value="Multidrug resistance efflux transporter EmrE"/>
    <property type="match status" value="1"/>
</dbReference>
<dbReference type="EMBL" id="NCSJ02000165">
    <property type="protein sequence ID" value="RFU28397.1"/>
    <property type="molecule type" value="Genomic_DNA"/>
</dbReference>
<feature type="transmembrane region" description="Helical" evidence="6">
    <location>
        <begin position="354"/>
        <end position="371"/>
    </location>
</feature>
<dbReference type="STRING" id="5539.A0A3E2H526"/>
<dbReference type="AlphaFoldDB" id="A0A3E2H526"/>
<evidence type="ECO:0000256" key="6">
    <source>
        <dbReference type="SAM" id="Phobius"/>
    </source>
</evidence>
<evidence type="ECO:0000313" key="7">
    <source>
        <dbReference type="EMBL" id="RFU28397.1"/>
    </source>
</evidence>
<protein>
    <recommendedName>
        <fullName evidence="9">UDP-galactose transporter</fullName>
    </recommendedName>
</protein>
<feature type="non-terminal residue" evidence="7">
    <location>
        <position position="1"/>
    </location>
</feature>
<evidence type="ECO:0000313" key="8">
    <source>
        <dbReference type="Proteomes" id="UP000258309"/>
    </source>
</evidence>
<feature type="transmembrane region" description="Helical" evidence="6">
    <location>
        <begin position="299"/>
        <end position="320"/>
    </location>
</feature>
<feature type="transmembrane region" description="Helical" evidence="6">
    <location>
        <begin position="204"/>
        <end position="222"/>
    </location>
</feature>
<dbReference type="OMA" id="DAWIDPL"/>
<evidence type="ECO:0000256" key="5">
    <source>
        <dbReference type="SAM" id="MobiDB-lite"/>
    </source>
</evidence>
<dbReference type="InterPro" id="IPR007271">
    <property type="entry name" value="Nuc_sug_transpt"/>
</dbReference>
<comment type="subcellular location">
    <subcellularLocation>
        <location evidence="1">Membrane</location>
        <topology evidence="1">Multi-pass membrane protein</topology>
    </subcellularLocation>
</comment>
<feature type="transmembrane region" description="Helical" evidence="6">
    <location>
        <begin position="408"/>
        <end position="428"/>
    </location>
</feature>
<keyword evidence="2 6" id="KW-0812">Transmembrane</keyword>
<evidence type="ECO:0008006" key="9">
    <source>
        <dbReference type="Google" id="ProtNLM"/>
    </source>
</evidence>
<evidence type="ECO:0000256" key="4">
    <source>
        <dbReference type="ARBA" id="ARBA00023136"/>
    </source>
</evidence>
<feature type="non-terminal residue" evidence="7">
    <location>
        <position position="841"/>
    </location>
</feature>
<dbReference type="InterPro" id="IPR037185">
    <property type="entry name" value="EmrE-like"/>
</dbReference>